<dbReference type="Pfam" id="PF02924">
    <property type="entry name" value="HDPD"/>
    <property type="match status" value="1"/>
</dbReference>
<gene>
    <name evidence="1" type="ORF">SAMN04487961_0990</name>
</gene>
<accession>A0A1I4T497</accession>
<dbReference type="RefSeq" id="WP_091999628.1">
    <property type="nucleotide sequence ID" value="NZ_FOUR01000002.1"/>
</dbReference>
<protein>
    <submittedName>
        <fullName evidence="1">Bacteriophage lambda head decoration protein D</fullName>
    </submittedName>
</protein>
<dbReference type="Gene3D" id="2.40.300.10">
    <property type="entry name" value="Head decoration protein D"/>
    <property type="match status" value="1"/>
</dbReference>
<dbReference type="AlphaFoldDB" id="A0A1I4T497"/>
<dbReference type="EMBL" id="FOUR01000002">
    <property type="protein sequence ID" value="SFM71461.1"/>
    <property type="molecule type" value="Genomic_DNA"/>
</dbReference>
<sequence length="122" mass="12601">MSDLYAGSSYEAYTPSPFVLGGLVAFEGGTLASGQNLTKGTVIGRVTATGKLIQSVETATDGSESPVGILNHDCDASGGDAPCVFVKGGDIDKNQLTWDASWTATLQLSAFDRTPITLVTPE</sequence>
<evidence type="ECO:0000313" key="1">
    <source>
        <dbReference type="EMBL" id="SFM71461.1"/>
    </source>
</evidence>
<keyword evidence="2" id="KW-1185">Reference proteome</keyword>
<reference evidence="2" key="1">
    <citation type="submission" date="2016-10" db="EMBL/GenBank/DDBJ databases">
        <authorList>
            <person name="Varghese N."/>
            <person name="Submissions S."/>
        </authorList>
    </citation>
    <scope>NUCLEOTIDE SEQUENCE [LARGE SCALE GENOMIC DNA]</scope>
    <source>
        <strain evidence="2">CGMCC 1.6775</strain>
    </source>
</reference>
<dbReference type="InterPro" id="IPR004195">
    <property type="entry name" value="Head_decoration_D"/>
</dbReference>
<dbReference type="OrthoDB" id="7032972at2"/>
<name>A0A1I4T497_9GAMM</name>
<organism evidence="1 2">
    <name type="scientific">Marinobacter pelagius</name>
    <dbReference type="NCBI Taxonomy" id="379482"/>
    <lineage>
        <taxon>Bacteria</taxon>
        <taxon>Pseudomonadati</taxon>
        <taxon>Pseudomonadota</taxon>
        <taxon>Gammaproteobacteria</taxon>
        <taxon>Pseudomonadales</taxon>
        <taxon>Marinobacteraceae</taxon>
        <taxon>Marinobacter</taxon>
    </lineage>
</organism>
<dbReference type="Proteomes" id="UP000199339">
    <property type="component" value="Unassembled WGS sequence"/>
</dbReference>
<evidence type="ECO:0000313" key="2">
    <source>
        <dbReference type="Proteomes" id="UP000199339"/>
    </source>
</evidence>
<proteinExistence type="predicted"/>